<reference evidence="4" key="1">
    <citation type="submission" date="2018-05" db="EMBL/GenBank/DDBJ databases">
        <title>Genome Sequencing of selected type strains of the family Eggerthellaceae.</title>
        <authorList>
            <person name="Danylec N."/>
            <person name="Stoll D.A."/>
            <person name="Doetsch A."/>
            <person name="Huch M."/>
        </authorList>
    </citation>
    <scope>NUCLEOTIDE SEQUENCE [LARGE SCALE GENOMIC DNA]</scope>
    <source>
        <strain evidence="4">DSM 24851</strain>
    </source>
</reference>
<feature type="coiled-coil region" evidence="1">
    <location>
        <begin position="37"/>
        <end position="64"/>
    </location>
</feature>
<evidence type="ECO:0000256" key="2">
    <source>
        <dbReference type="SAM" id="MobiDB-lite"/>
    </source>
</evidence>
<protein>
    <submittedName>
        <fullName evidence="3">DUF1490 domain-containing protein</fullName>
    </submittedName>
</protein>
<name>A0A3N0ASI3_9ACTN</name>
<comment type="caution">
    <text evidence="3">The sequence shown here is derived from an EMBL/GenBank/DDBJ whole genome shotgun (WGS) entry which is preliminary data.</text>
</comment>
<feature type="region of interest" description="Disordered" evidence="2">
    <location>
        <begin position="72"/>
        <end position="101"/>
    </location>
</feature>
<evidence type="ECO:0000313" key="3">
    <source>
        <dbReference type="EMBL" id="RNL37588.1"/>
    </source>
</evidence>
<dbReference type="Pfam" id="PF19605">
    <property type="entry name" value="DUF6110"/>
    <property type="match status" value="1"/>
</dbReference>
<evidence type="ECO:0000256" key="1">
    <source>
        <dbReference type="SAM" id="Coils"/>
    </source>
</evidence>
<organism evidence="3 4">
    <name type="scientific">Slackia equolifaciens</name>
    <dbReference type="NCBI Taxonomy" id="498718"/>
    <lineage>
        <taxon>Bacteria</taxon>
        <taxon>Bacillati</taxon>
        <taxon>Actinomycetota</taxon>
        <taxon>Coriobacteriia</taxon>
        <taxon>Eggerthellales</taxon>
        <taxon>Eggerthellaceae</taxon>
        <taxon>Slackia</taxon>
    </lineage>
</organism>
<dbReference type="RefSeq" id="WP_123209710.1">
    <property type="nucleotide sequence ID" value="NZ_JBHTHO010000033.1"/>
</dbReference>
<dbReference type="InterPro" id="IPR046092">
    <property type="entry name" value="DUF6110"/>
</dbReference>
<dbReference type="Proteomes" id="UP000269591">
    <property type="component" value="Unassembled WGS sequence"/>
</dbReference>
<accession>A0A3N0ASI3</accession>
<evidence type="ECO:0000313" key="4">
    <source>
        <dbReference type="Proteomes" id="UP000269591"/>
    </source>
</evidence>
<dbReference type="OrthoDB" id="3183565at2"/>
<gene>
    <name evidence="3" type="ORF">DMP06_10665</name>
</gene>
<keyword evidence="4" id="KW-1185">Reference proteome</keyword>
<keyword evidence="1" id="KW-0175">Coiled coil</keyword>
<proteinExistence type="predicted"/>
<sequence length="101" mass="10486">MNMKTGSLLVGAGFLLGTVGVKALTSQQAKKCYVHGVAGALRVKQSYEEIVEQAKAEMDDIVAEATYLNAKPANQSEEAEMASDAGAAADAPEKPNETAAN</sequence>
<dbReference type="AlphaFoldDB" id="A0A3N0ASI3"/>
<feature type="compositionally biased region" description="Basic and acidic residues" evidence="2">
    <location>
        <begin position="91"/>
        <end position="101"/>
    </location>
</feature>
<dbReference type="EMBL" id="QIBX01000025">
    <property type="protein sequence ID" value="RNL37588.1"/>
    <property type="molecule type" value="Genomic_DNA"/>
</dbReference>